<protein>
    <submittedName>
        <fullName evidence="1">Uncharacterized protein</fullName>
    </submittedName>
</protein>
<organism evidence="1">
    <name type="scientific">marine metagenome</name>
    <dbReference type="NCBI Taxonomy" id="408172"/>
    <lineage>
        <taxon>unclassified sequences</taxon>
        <taxon>metagenomes</taxon>
        <taxon>ecological metagenomes</taxon>
    </lineage>
</organism>
<name>A0A382DQA2_9ZZZZ</name>
<evidence type="ECO:0000313" key="1">
    <source>
        <dbReference type="EMBL" id="SVB40252.1"/>
    </source>
</evidence>
<sequence length="22" mass="2780">MRYLNKYEETRAQQRNNMALHL</sequence>
<proteinExistence type="predicted"/>
<dbReference type="EMBL" id="UINC01040414">
    <property type="protein sequence ID" value="SVB40252.1"/>
    <property type="molecule type" value="Genomic_DNA"/>
</dbReference>
<gene>
    <name evidence="1" type="ORF">METZ01_LOCUS193106</name>
</gene>
<accession>A0A382DQA2</accession>
<reference evidence="1" key="1">
    <citation type="submission" date="2018-05" db="EMBL/GenBank/DDBJ databases">
        <authorList>
            <person name="Lanie J.A."/>
            <person name="Ng W.-L."/>
            <person name="Kazmierczak K.M."/>
            <person name="Andrzejewski T.M."/>
            <person name="Davidsen T.M."/>
            <person name="Wayne K.J."/>
            <person name="Tettelin H."/>
            <person name="Glass J.I."/>
            <person name="Rusch D."/>
            <person name="Podicherti R."/>
            <person name="Tsui H.-C.T."/>
            <person name="Winkler M.E."/>
        </authorList>
    </citation>
    <scope>NUCLEOTIDE SEQUENCE</scope>
</reference>
<dbReference type="AlphaFoldDB" id="A0A382DQA2"/>